<dbReference type="EMBL" id="CP000560">
    <property type="protein sequence ID" value="ABS76112.2"/>
    <property type="molecule type" value="Genomic_DNA"/>
</dbReference>
<protein>
    <submittedName>
        <fullName evidence="3">Uncharacterized protein</fullName>
    </submittedName>
</protein>
<evidence type="ECO:0000313" key="4">
    <source>
        <dbReference type="Proteomes" id="UP000001120"/>
    </source>
</evidence>
<organism evidence="3 4">
    <name type="scientific">Bacillus velezensis (strain DSM 23117 / BGSC 10A6 / LMG 26770 / FZB42)</name>
    <name type="common">Bacillus amyloliquefaciens subsp. plantarum</name>
    <dbReference type="NCBI Taxonomy" id="326423"/>
    <lineage>
        <taxon>Bacteria</taxon>
        <taxon>Bacillati</taxon>
        <taxon>Bacillota</taxon>
        <taxon>Bacilli</taxon>
        <taxon>Bacillales</taxon>
        <taxon>Bacillaceae</taxon>
        <taxon>Bacillus</taxon>
        <taxon>Bacillus amyloliquefaciens group</taxon>
    </lineage>
</organism>
<dbReference type="KEGG" id="bay:RBAM_39100"/>
<keyword evidence="4" id="KW-1185">Reference proteome</keyword>
<keyword evidence="2" id="KW-1133">Transmembrane helix</keyword>
<name>A7ZAT6_BACVZ</name>
<dbReference type="AlphaFoldDB" id="A7ZAT6"/>
<gene>
    <name evidence="3" type="ORF">RBAM_39100</name>
</gene>
<evidence type="ECO:0000313" key="3">
    <source>
        <dbReference type="EMBL" id="ABS76112.2"/>
    </source>
</evidence>
<evidence type="ECO:0000256" key="2">
    <source>
        <dbReference type="SAM" id="Phobius"/>
    </source>
</evidence>
<keyword evidence="2" id="KW-0812">Transmembrane</keyword>
<evidence type="ECO:0000256" key="1">
    <source>
        <dbReference type="SAM" id="MobiDB-lite"/>
    </source>
</evidence>
<dbReference type="HOGENOM" id="CLU_1665846_0_0_9"/>
<dbReference type="Proteomes" id="UP000001120">
    <property type="component" value="Chromosome"/>
</dbReference>
<feature type="compositionally biased region" description="Basic and acidic residues" evidence="1">
    <location>
        <begin position="1"/>
        <end position="10"/>
    </location>
</feature>
<feature type="compositionally biased region" description="Basic residues" evidence="1">
    <location>
        <begin position="18"/>
        <end position="33"/>
    </location>
</feature>
<feature type="transmembrane region" description="Helical" evidence="2">
    <location>
        <begin position="50"/>
        <end position="71"/>
    </location>
</feature>
<accession>A7ZAT6</accession>
<feature type="region of interest" description="Disordered" evidence="1">
    <location>
        <begin position="1"/>
        <end position="40"/>
    </location>
</feature>
<reference evidence="3 4" key="1">
    <citation type="journal article" date="2007" name="Nat. Biotechnol.">
        <title>Comparative analysis of the complete genome sequence of the plant growth-promoting bacterium Bacillus amyloliquefaciens FZB42.</title>
        <authorList>
            <person name="Chen X.H."/>
            <person name="Koumoutsi A."/>
            <person name="Scholz R."/>
            <person name="Eisenreich A."/>
            <person name="Schneider K."/>
            <person name="Heinemeyer I."/>
            <person name="Morgenstern B."/>
            <person name="Voss B."/>
            <person name="Hess W.R."/>
            <person name="Reva O."/>
            <person name="Junge H."/>
            <person name="Voigt B."/>
            <person name="Jungblut P.R."/>
            <person name="Vater J."/>
            <person name="Sussmuth R."/>
            <person name="Liesegang H."/>
            <person name="Strittmatter A."/>
            <person name="Gottschalk G."/>
            <person name="Borriss R."/>
        </authorList>
    </citation>
    <scope>NUCLEOTIDE SEQUENCE [LARGE SCALE GENOMIC DNA]</scope>
    <source>
        <strain evidence="4">DSM 23117 / BGSC 10A6 / LMG 26770 / FZB42</strain>
    </source>
</reference>
<sequence>MDGTSHDGSHLSKAPKSAVKKLKSTSQWKKYKKKENQLSEARKQVHKKSWWQMVIDPTPLIVLAMALGIAFKSLTMFQWKAIVA</sequence>
<keyword evidence="2" id="KW-0472">Membrane</keyword>
<proteinExistence type="predicted"/>